<dbReference type="Gene3D" id="1.10.760.10">
    <property type="entry name" value="Cytochrome c-like domain"/>
    <property type="match status" value="2"/>
</dbReference>
<feature type="domain" description="Cytochrome c" evidence="7">
    <location>
        <begin position="24"/>
        <end position="222"/>
    </location>
</feature>
<keyword evidence="3" id="KW-0732">Signal</keyword>
<dbReference type="Pfam" id="PF07593">
    <property type="entry name" value="UnbV_ASPIC"/>
    <property type="match status" value="1"/>
</dbReference>
<dbReference type="Pfam" id="PF13517">
    <property type="entry name" value="FG-GAP_3"/>
    <property type="match status" value="4"/>
</dbReference>
<proteinExistence type="predicted"/>
<organism evidence="8 9">
    <name type="scientific">Kistimonas scapharcae</name>
    <dbReference type="NCBI Taxonomy" id="1036133"/>
    <lineage>
        <taxon>Bacteria</taxon>
        <taxon>Pseudomonadati</taxon>
        <taxon>Pseudomonadota</taxon>
        <taxon>Gammaproteobacteria</taxon>
        <taxon>Oceanospirillales</taxon>
        <taxon>Endozoicomonadaceae</taxon>
        <taxon>Kistimonas</taxon>
    </lineage>
</organism>
<dbReference type="InterPro" id="IPR011519">
    <property type="entry name" value="UnbV_ASPIC"/>
</dbReference>
<sequence>MRSGFSSTQLTRNRSRFPSITHSRLAQLGRELFFSKSLSGNQDVACASCHDPRLGGADGLSLPVGVGAISPDIVGPGRRHDGNYHIDPEADGGPNVERNSPTTFNIAFYDRALFYDGRVEAIEQYFGMYRPTQQPAPNGQDEIIRTPDSPFGGQDPESGANLTEAQARFPVVALNEMRGFSVSMVGEHGEVRDYLERRLQGKTGELKDNAWPALFRWAFDQPDAPVESIINYKNIAKALAEYQRSKVFIDSPWRRWLSGEGDLSQAAKRGAALFYTPLQEGGAQCYQCHSGEFFTDERYYNLAMPQFGPGKTIYNRDLGRYGATRQVHDMYAFRTPSLLNVSETAPYGHTGAFLTLEGIIRHHLNPEKSLREYDFSLQKLPQFRGLSVTYPDAKANTYAALQHQKTYGDYLSEPDRLAARALSGESIGYLAAFLETLTDPCITDSDCLQPWLPQGEAPDNNRLNARIPGQFNNDNPLPPITANANDDAGVLPDIGDVPTWQVECEVTVADGHQPGFTDVTQAAGLITHREISVQAQKGGVIHNYGATITKLIMNGGVAAGDINGDCLVDLIVDQGDRKAAAVMINQGKGFYQQPEHNWGLSDAHDLTGAVLVDLNGDGWLDLFAGSMDAESPTVFLNNGRGRFLPVSRAGFRVGRSTVGAGFGDVDGDGDLDAWLAHWDVTVGAEEEHLWRNDGRGLFSGIARDYGVNGQIGERDFVFTPNFADFNNDRLPDLALASDFLTSQYFINQSGKRLDNQTDKTVISDENGMGAAIADFDNDGDLDWFVTSIYVPEGKGESAEGGLGWGFKGNRLYLNEGEKDGRLVFNDVTEIAGVADGGWGWGSCAADFNNDGWLDIFHANGFYIDLRETRPDLLYLLELLNVDDFEVDDRYSTFEAFSSSLTVSLSEQQRTDLEAFYYLSLFRKAFLGKAGGFREQRSRLFINQQDGTFRDVALEYGITDQRQGRGVSCLDYDRDGDIDLLVANNTGSAVLYRNNVHGQDSDITHFLTVKLLGHAPNRHGIGARIYLYSAAGQQMREVRVENNYMSQNPLESHFGLGSDEIVKRLRIVWPDGTEQVLEDVPADQILVIRQQ</sequence>
<dbReference type="Pfam" id="PF03150">
    <property type="entry name" value="CCP_MauG"/>
    <property type="match status" value="1"/>
</dbReference>
<feature type="compositionally biased region" description="Basic and acidic residues" evidence="6">
    <location>
        <begin position="78"/>
        <end position="88"/>
    </location>
</feature>
<evidence type="ECO:0000256" key="4">
    <source>
        <dbReference type="ARBA" id="ARBA00023004"/>
    </source>
</evidence>
<dbReference type="InterPro" id="IPR009056">
    <property type="entry name" value="Cyt_c-like_dom"/>
</dbReference>
<evidence type="ECO:0000256" key="2">
    <source>
        <dbReference type="ARBA" id="ARBA00022723"/>
    </source>
</evidence>
<reference evidence="9" key="1">
    <citation type="journal article" date="2019" name="Int. J. Syst. Evol. Microbiol.">
        <title>The Global Catalogue of Microorganisms (GCM) 10K type strain sequencing project: providing services to taxonomists for standard genome sequencing and annotation.</title>
        <authorList>
            <consortium name="The Broad Institute Genomics Platform"/>
            <consortium name="The Broad Institute Genome Sequencing Center for Infectious Disease"/>
            <person name="Wu L."/>
            <person name="Ma J."/>
        </authorList>
    </citation>
    <scope>NUCLEOTIDE SEQUENCE [LARGE SCALE GENOMIC DNA]</scope>
    <source>
        <strain evidence="9">JCM 17805</strain>
    </source>
</reference>
<protein>
    <recommendedName>
        <fullName evidence="7">Cytochrome c domain-containing protein</fullName>
    </recommendedName>
</protein>
<feature type="region of interest" description="Disordered" evidence="6">
    <location>
        <begin position="73"/>
        <end position="98"/>
    </location>
</feature>
<feature type="domain" description="Cytochrome c" evidence="7">
    <location>
        <begin position="265"/>
        <end position="438"/>
    </location>
</feature>
<keyword evidence="2 5" id="KW-0479">Metal-binding</keyword>
<dbReference type="SUPFAM" id="SSF46626">
    <property type="entry name" value="Cytochrome c"/>
    <property type="match status" value="2"/>
</dbReference>
<keyword evidence="9" id="KW-1185">Reference proteome</keyword>
<evidence type="ECO:0000256" key="1">
    <source>
        <dbReference type="ARBA" id="ARBA00022617"/>
    </source>
</evidence>
<dbReference type="InterPro" id="IPR013517">
    <property type="entry name" value="FG-GAP"/>
</dbReference>
<dbReference type="PROSITE" id="PS51007">
    <property type="entry name" value="CYTC"/>
    <property type="match status" value="2"/>
</dbReference>
<dbReference type="InterPro" id="IPR036909">
    <property type="entry name" value="Cyt_c-like_dom_sf"/>
</dbReference>
<comment type="caution">
    <text evidence="8">The sequence shown here is derived from an EMBL/GenBank/DDBJ whole genome shotgun (WGS) entry which is preliminary data.</text>
</comment>
<dbReference type="PANTHER" id="PTHR16026:SF0">
    <property type="entry name" value="CARTILAGE ACIDIC PROTEIN 1"/>
    <property type="match status" value="1"/>
</dbReference>
<evidence type="ECO:0000256" key="3">
    <source>
        <dbReference type="ARBA" id="ARBA00022729"/>
    </source>
</evidence>
<dbReference type="Gene3D" id="2.130.10.130">
    <property type="entry name" value="Integrin alpha, N-terminal"/>
    <property type="match status" value="2"/>
</dbReference>
<dbReference type="InterPro" id="IPR004852">
    <property type="entry name" value="Di-haem_cyt_c_peroxidsae"/>
</dbReference>
<evidence type="ECO:0000259" key="7">
    <source>
        <dbReference type="PROSITE" id="PS51007"/>
    </source>
</evidence>
<dbReference type="SUPFAM" id="SSF69318">
    <property type="entry name" value="Integrin alpha N-terminal domain"/>
    <property type="match status" value="2"/>
</dbReference>
<evidence type="ECO:0000313" key="9">
    <source>
        <dbReference type="Proteomes" id="UP001500604"/>
    </source>
</evidence>
<evidence type="ECO:0000313" key="8">
    <source>
        <dbReference type="EMBL" id="GAA4652692.1"/>
    </source>
</evidence>
<gene>
    <name evidence="8" type="ORF">GCM10023116_49760</name>
</gene>
<keyword evidence="4 5" id="KW-0408">Iron</keyword>
<evidence type="ECO:0000256" key="5">
    <source>
        <dbReference type="PROSITE-ProRule" id="PRU00433"/>
    </source>
</evidence>
<dbReference type="EMBL" id="BAABFL010000479">
    <property type="protein sequence ID" value="GAA4652692.1"/>
    <property type="molecule type" value="Genomic_DNA"/>
</dbReference>
<dbReference type="Proteomes" id="UP001500604">
    <property type="component" value="Unassembled WGS sequence"/>
</dbReference>
<dbReference type="PANTHER" id="PTHR16026">
    <property type="entry name" value="CARTILAGE ACIDIC PROTEIN 1"/>
    <property type="match status" value="1"/>
</dbReference>
<evidence type="ECO:0000256" key="6">
    <source>
        <dbReference type="SAM" id="MobiDB-lite"/>
    </source>
</evidence>
<accession>A0ABP8V9X9</accession>
<keyword evidence="1 5" id="KW-0349">Heme</keyword>
<name>A0ABP8V9X9_9GAMM</name>
<dbReference type="InterPro" id="IPR027039">
    <property type="entry name" value="Crtac1"/>
</dbReference>
<dbReference type="InterPro" id="IPR028994">
    <property type="entry name" value="Integrin_alpha_N"/>
</dbReference>